<proteinExistence type="predicted"/>
<evidence type="ECO:0000256" key="1">
    <source>
        <dbReference type="SAM" id="MobiDB-lite"/>
    </source>
</evidence>
<reference evidence="2" key="1">
    <citation type="submission" date="2014-09" db="EMBL/GenBank/DDBJ databases">
        <authorList>
            <person name="Magalhaes I.L.F."/>
            <person name="Oliveira U."/>
            <person name="Santos F.R."/>
            <person name="Vidigal T.H.D.A."/>
            <person name="Brescovit A.D."/>
            <person name="Santos A.J."/>
        </authorList>
    </citation>
    <scope>NUCLEOTIDE SEQUENCE</scope>
    <source>
        <tissue evidence="2">Shoot tissue taken approximately 20 cm above the soil surface</tissue>
    </source>
</reference>
<evidence type="ECO:0000313" key="2">
    <source>
        <dbReference type="EMBL" id="JAD38483.1"/>
    </source>
</evidence>
<protein>
    <submittedName>
        <fullName evidence="2">Uncharacterized protein</fullName>
    </submittedName>
</protein>
<organism evidence="2">
    <name type="scientific">Arundo donax</name>
    <name type="common">Giant reed</name>
    <name type="synonym">Donax arundinaceus</name>
    <dbReference type="NCBI Taxonomy" id="35708"/>
    <lineage>
        <taxon>Eukaryota</taxon>
        <taxon>Viridiplantae</taxon>
        <taxon>Streptophyta</taxon>
        <taxon>Embryophyta</taxon>
        <taxon>Tracheophyta</taxon>
        <taxon>Spermatophyta</taxon>
        <taxon>Magnoliopsida</taxon>
        <taxon>Liliopsida</taxon>
        <taxon>Poales</taxon>
        <taxon>Poaceae</taxon>
        <taxon>PACMAD clade</taxon>
        <taxon>Arundinoideae</taxon>
        <taxon>Arundineae</taxon>
        <taxon>Arundo</taxon>
    </lineage>
</organism>
<name>A0A0A8ZL99_ARUDO</name>
<feature type="region of interest" description="Disordered" evidence="1">
    <location>
        <begin position="1"/>
        <end position="28"/>
    </location>
</feature>
<dbReference type="EMBL" id="GBRH01259412">
    <property type="protein sequence ID" value="JAD38483.1"/>
    <property type="molecule type" value="Transcribed_RNA"/>
</dbReference>
<accession>A0A0A8ZL99</accession>
<sequence>MGVPISGSSSVNSRQAGKQCSSRIPVIC</sequence>
<reference evidence="2" key="2">
    <citation type="journal article" date="2015" name="Data Brief">
        <title>Shoot transcriptome of the giant reed, Arundo donax.</title>
        <authorList>
            <person name="Barrero R.A."/>
            <person name="Guerrero F.D."/>
            <person name="Moolhuijzen P."/>
            <person name="Goolsby J.A."/>
            <person name="Tidwell J."/>
            <person name="Bellgard S.E."/>
            <person name="Bellgard M.I."/>
        </authorList>
    </citation>
    <scope>NUCLEOTIDE SEQUENCE</scope>
    <source>
        <tissue evidence="2">Shoot tissue taken approximately 20 cm above the soil surface</tissue>
    </source>
</reference>
<dbReference type="AlphaFoldDB" id="A0A0A8ZL99"/>
<feature type="compositionally biased region" description="Polar residues" evidence="1">
    <location>
        <begin position="1"/>
        <end position="22"/>
    </location>
</feature>